<feature type="region of interest" description="Disordered" evidence="1">
    <location>
        <begin position="197"/>
        <end position="220"/>
    </location>
</feature>
<evidence type="ECO:0000256" key="2">
    <source>
        <dbReference type="SAM" id="Phobius"/>
    </source>
</evidence>
<evidence type="ECO:0000256" key="1">
    <source>
        <dbReference type="SAM" id="MobiDB-lite"/>
    </source>
</evidence>
<protein>
    <recommendedName>
        <fullName evidence="3">CAAX prenyl protease 2/Lysostaphin resistance protein A-like domain-containing protein</fullName>
    </recommendedName>
</protein>
<accession>A0A8J3FWX8</accession>
<reference evidence="4" key="1">
    <citation type="journal article" date="2014" name="Int. J. Syst. Evol. Microbiol.">
        <title>Complete genome sequence of Corynebacterium casei LMG S-19264T (=DSM 44701T), isolated from a smear-ripened cheese.</title>
        <authorList>
            <consortium name="US DOE Joint Genome Institute (JGI-PGF)"/>
            <person name="Walter F."/>
            <person name="Albersmeier A."/>
            <person name="Kalinowski J."/>
            <person name="Ruckert C."/>
        </authorList>
    </citation>
    <scope>NUCLEOTIDE SEQUENCE</scope>
    <source>
        <strain evidence="4">CGMCC 4.5737</strain>
    </source>
</reference>
<feature type="domain" description="CAAX prenyl protease 2/Lysostaphin resistance protein A-like" evidence="3">
    <location>
        <begin position="104"/>
        <end position="192"/>
    </location>
</feature>
<evidence type="ECO:0000313" key="5">
    <source>
        <dbReference type="Proteomes" id="UP000637578"/>
    </source>
</evidence>
<feature type="transmembrane region" description="Helical" evidence="2">
    <location>
        <begin position="69"/>
        <end position="91"/>
    </location>
</feature>
<proteinExistence type="predicted"/>
<feature type="transmembrane region" description="Helical" evidence="2">
    <location>
        <begin position="6"/>
        <end position="29"/>
    </location>
</feature>
<keyword evidence="2" id="KW-1133">Transmembrane helix</keyword>
<dbReference type="EMBL" id="BMMK01000051">
    <property type="protein sequence ID" value="GGM81347.1"/>
    <property type="molecule type" value="Genomic_DNA"/>
</dbReference>
<feature type="compositionally biased region" description="Pro residues" evidence="1">
    <location>
        <begin position="205"/>
        <end position="214"/>
    </location>
</feature>
<evidence type="ECO:0000313" key="4">
    <source>
        <dbReference type="EMBL" id="GGM81347.1"/>
    </source>
</evidence>
<keyword evidence="2" id="KW-0472">Membrane</keyword>
<name>A0A8J3FWX8_9PSEU</name>
<keyword evidence="2" id="KW-0812">Transmembrane</keyword>
<sequence length="220" mass="23490">MNTTLQGVVTAAAVTTLPLLALHLLCPWAAWKLHPRNPTRAYDWLTIGVAAAVLLLAPPEWDRIAAQAWWPAVASATLAGLALPFLVAVALRRRLVRRPTPAMSHLARTIVCAAGEELLWRYTAPLALMVGLGLPAWTAWVAATAGFLALHVPGFGWRRLPYIALTATLFTTAYLAAGLGGAVAAHAAHNLLLDTYTTDPRKRSPTPPVPPGTLPAPSDW</sequence>
<comment type="caution">
    <text evidence="4">The sequence shown here is derived from an EMBL/GenBank/DDBJ whole genome shotgun (WGS) entry which is preliminary data.</text>
</comment>
<feature type="transmembrane region" description="Helical" evidence="2">
    <location>
        <begin position="126"/>
        <end position="150"/>
    </location>
</feature>
<dbReference type="Pfam" id="PF02517">
    <property type="entry name" value="Rce1-like"/>
    <property type="match status" value="1"/>
</dbReference>
<dbReference type="GO" id="GO:0004175">
    <property type="term" value="F:endopeptidase activity"/>
    <property type="evidence" value="ECO:0007669"/>
    <property type="project" value="UniProtKB-ARBA"/>
</dbReference>
<organism evidence="4 5">
    <name type="scientific">Longimycelium tulufanense</name>
    <dbReference type="NCBI Taxonomy" id="907463"/>
    <lineage>
        <taxon>Bacteria</taxon>
        <taxon>Bacillati</taxon>
        <taxon>Actinomycetota</taxon>
        <taxon>Actinomycetes</taxon>
        <taxon>Pseudonocardiales</taxon>
        <taxon>Pseudonocardiaceae</taxon>
        <taxon>Longimycelium</taxon>
    </lineage>
</organism>
<keyword evidence="5" id="KW-1185">Reference proteome</keyword>
<feature type="transmembrane region" description="Helical" evidence="2">
    <location>
        <begin position="162"/>
        <end position="185"/>
    </location>
</feature>
<reference evidence="4" key="2">
    <citation type="submission" date="2020-09" db="EMBL/GenBank/DDBJ databases">
        <authorList>
            <person name="Sun Q."/>
            <person name="Zhou Y."/>
        </authorList>
    </citation>
    <scope>NUCLEOTIDE SEQUENCE</scope>
    <source>
        <strain evidence="4">CGMCC 4.5737</strain>
    </source>
</reference>
<dbReference type="GO" id="GO:0080120">
    <property type="term" value="P:CAAX-box protein maturation"/>
    <property type="evidence" value="ECO:0007669"/>
    <property type="project" value="UniProtKB-ARBA"/>
</dbReference>
<evidence type="ECO:0000259" key="3">
    <source>
        <dbReference type="Pfam" id="PF02517"/>
    </source>
</evidence>
<dbReference type="InterPro" id="IPR003675">
    <property type="entry name" value="Rce1/LyrA-like_dom"/>
</dbReference>
<dbReference type="Proteomes" id="UP000637578">
    <property type="component" value="Unassembled WGS sequence"/>
</dbReference>
<dbReference type="AlphaFoldDB" id="A0A8J3FWX8"/>
<gene>
    <name evidence="4" type="ORF">GCM10012275_59990</name>
</gene>